<evidence type="ECO:0000313" key="3">
    <source>
        <dbReference type="Proteomes" id="UP000309340"/>
    </source>
</evidence>
<name>A0A4U0W8L0_9PEZI</name>
<keyword evidence="3" id="KW-1185">Reference proteome</keyword>
<organism evidence="2 3">
    <name type="scientific">Friedmanniomyces simplex</name>
    <dbReference type="NCBI Taxonomy" id="329884"/>
    <lineage>
        <taxon>Eukaryota</taxon>
        <taxon>Fungi</taxon>
        <taxon>Dikarya</taxon>
        <taxon>Ascomycota</taxon>
        <taxon>Pezizomycotina</taxon>
        <taxon>Dothideomycetes</taxon>
        <taxon>Dothideomycetidae</taxon>
        <taxon>Mycosphaerellales</taxon>
        <taxon>Teratosphaeriaceae</taxon>
        <taxon>Friedmanniomyces</taxon>
    </lineage>
</organism>
<feature type="region of interest" description="Disordered" evidence="1">
    <location>
        <begin position="1"/>
        <end position="20"/>
    </location>
</feature>
<feature type="non-terminal residue" evidence="2">
    <location>
        <position position="1"/>
    </location>
</feature>
<evidence type="ECO:0000313" key="2">
    <source>
        <dbReference type="EMBL" id="TKA58608.1"/>
    </source>
</evidence>
<dbReference type="EMBL" id="NAJQ01001470">
    <property type="protein sequence ID" value="TKA58608.1"/>
    <property type="molecule type" value="Genomic_DNA"/>
</dbReference>
<comment type="caution">
    <text evidence="2">The sequence shown here is derived from an EMBL/GenBank/DDBJ whole genome shotgun (WGS) entry which is preliminary data.</text>
</comment>
<accession>A0A4U0W8L0</accession>
<gene>
    <name evidence="2" type="ORF">B0A55_12725</name>
</gene>
<dbReference type="AlphaFoldDB" id="A0A4U0W8L0"/>
<protein>
    <submittedName>
        <fullName evidence="2">Uncharacterized protein</fullName>
    </submittedName>
</protein>
<evidence type="ECO:0000256" key="1">
    <source>
        <dbReference type="SAM" id="MobiDB-lite"/>
    </source>
</evidence>
<dbReference type="Proteomes" id="UP000309340">
    <property type="component" value="Unassembled WGS sequence"/>
</dbReference>
<proteinExistence type="predicted"/>
<reference evidence="2 3" key="1">
    <citation type="submission" date="2017-03" db="EMBL/GenBank/DDBJ databases">
        <title>Genomes of endolithic fungi from Antarctica.</title>
        <authorList>
            <person name="Coleine C."/>
            <person name="Masonjones S."/>
            <person name="Stajich J.E."/>
        </authorList>
    </citation>
    <scope>NUCLEOTIDE SEQUENCE [LARGE SCALE GENOMIC DNA]</scope>
    <source>
        <strain evidence="2 3">CCFEE 5184</strain>
    </source>
</reference>
<sequence>GERGLEREPEPEQVLQRELGQVPGLEPELLARELGQILELELDLERVLEPGRVLELERAQEQVSVPVVAVALLLPEQPHYFRARLIPLPSH</sequence>
<feature type="compositionally biased region" description="Basic and acidic residues" evidence="1">
    <location>
        <begin position="1"/>
        <end position="10"/>
    </location>
</feature>